<sequence>MNPTKLNWTIAALLISLFLSSLDQTIVSTALPTIVEKLGGIEHISWVFTIYMLTSTSVMPIIGKLSDMYGRKRFYIAGLLVFLIGSALCGAAQSMTQLIIFRGIQGIGGGMLMANTFTLLFTLMPMEKAGRYQAAFMSVLALSSVLGPTIGAFITSHFDWRWNFYINAPLCLIALSIVSWSLVEGKKQGAEKLKIDYAGAVLLVLTTVSILLAMKLGGAEYAWSSWQIIGLFIVGTASLIGFLFVERRAAEPIVPLGMFRNRVVAGTSAVTFMQGALMFGSLLYIPLFVQGGLGGDVSDAGNALTPMMLSVMIGAMISSVLMRYVTWRVSSLLSMIVAGVGIYIMTTFPLEIGAWPVRFDMALIGVGIGLLMPIAQTAMTTAVDERYQGVANSFVTFFRNIGGVLGSAVMAAIVNRQMTAGIADGAAKLKLPEDQLAQFANPQVLLHADGKVPSAVLSMLKGVLIDSIHLGFWFLTFIAAIGAIVALFMGRARFDQAAYIEQRKRREAAV</sequence>
<dbReference type="PANTHER" id="PTHR23501:SF170">
    <property type="entry name" value="MULTIDRUG RESISTANCE PROTEIN 3"/>
    <property type="match status" value="1"/>
</dbReference>
<dbReference type="Proteomes" id="UP001589776">
    <property type="component" value="Unassembled WGS sequence"/>
</dbReference>
<protein>
    <submittedName>
        <fullName evidence="9">MDR family MFS transporter</fullName>
    </submittedName>
</protein>
<proteinExistence type="predicted"/>
<dbReference type="RefSeq" id="WP_377474600.1">
    <property type="nucleotide sequence ID" value="NZ_JBHLWN010000121.1"/>
</dbReference>
<dbReference type="Pfam" id="PF07690">
    <property type="entry name" value="MFS_1"/>
    <property type="match status" value="1"/>
</dbReference>
<dbReference type="Gene3D" id="1.20.1720.10">
    <property type="entry name" value="Multidrug resistance protein D"/>
    <property type="match status" value="1"/>
</dbReference>
<organism evidence="9 10">
    <name type="scientific">Paenibacillus chartarius</name>
    <dbReference type="NCBI Taxonomy" id="747481"/>
    <lineage>
        <taxon>Bacteria</taxon>
        <taxon>Bacillati</taxon>
        <taxon>Bacillota</taxon>
        <taxon>Bacilli</taxon>
        <taxon>Bacillales</taxon>
        <taxon>Paenibacillaceae</taxon>
        <taxon>Paenibacillus</taxon>
    </lineage>
</organism>
<feature type="transmembrane region" description="Helical" evidence="7">
    <location>
        <begin position="164"/>
        <end position="183"/>
    </location>
</feature>
<evidence type="ECO:0000256" key="6">
    <source>
        <dbReference type="ARBA" id="ARBA00023136"/>
    </source>
</evidence>
<dbReference type="PROSITE" id="PS50850">
    <property type="entry name" value="MFS"/>
    <property type="match status" value="1"/>
</dbReference>
<evidence type="ECO:0000256" key="5">
    <source>
        <dbReference type="ARBA" id="ARBA00022989"/>
    </source>
</evidence>
<evidence type="ECO:0000256" key="1">
    <source>
        <dbReference type="ARBA" id="ARBA00004651"/>
    </source>
</evidence>
<comment type="subcellular location">
    <subcellularLocation>
        <location evidence="1">Cell membrane</location>
        <topology evidence="1">Multi-pass membrane protein</topology>
    </subcellularLocation>
</comment>
<feature type="transmembrane region" description="Helical" evidence="7">
    <location>
        <begin position="99"/>
        <end position="123"/>
    </location>
</feature>
<dbReference type="InterPro" id="IPR011701">
    <property type="entry name" value="MFS"/>
</dbReference>
<evidence type="ECO:0000256" key="7">
    <source>
        <dbReference type="SAM" id="Phobius"/>
    </source>
</evidence>
<feature type="transmembrane region" description="Helical" evidence="7">
    <location>
        <begin position="74"/>
        <end position="93"/>
    </location>
</feature>
<dbReference type="CDD" id="cd17502">
    <property type="entry name" value="MFS_Azr1_MDR_like"/>
    <property type="match status" value="1"/>
</dbReference>
<dbReference type="InterPro" id="IPR020846">
    <property type="entry name" value="MFS_dom"/>
</dbReference>
<dbReference type="NCBIfam" id="TIGR00711">
    <property type="entry name" value="efflux_EmrB"/>
    <property type="match status" value="1"/>
</dbReference>
<feature type="transmembrane region" description="Helical" evidence="7">
    <location>
        <begin position="307"/>
        <end position="325"/>
    </location>
</feature>
<gene>
    <name evidence="9" type="ORF">ACFFK0_28935</name>
</gene>
<keyword evidence="10" id="KW-1185">Reference proteome</keyword>
<dbReference type="InterPro" id="IPR004638">
    <property type="entry name" value="EmrB-like"/>
</dbReference>
<feature type="transmembrane region" description="Helical" evidence="7">
    <location>
        <begin position="394"/>
        <end position="414"/>
    </location>
</feature>
<evidence type="ECO:0000313" key="10">
    <source>
        <dbReference type="Proteomes" id="UP001589776"/>
    </source>
</evidence>
<keyword evidence="5 7" id="KW-1133">Transmembrane helix</keyword>
<evidence type="ECO:0000256" key="2">
    <source>
        <dbReference type="ARBA" id="ARBA00022448"/>
    </source>
</evidence>
<dbReference type="PROSITE" id="PS00216">
    <property type="entry name" value="SUGAR_TRANSPORT_1"/>
    <property type="match status" value="1"/>
</dbReference>
<accession>A0ABV6DUW0</accession>
<dbReference type="Gene3D" id="1.20.1250.20">
    <property type="entry name" value="MFS general substrate transporter like domains"/>
    <property type="match status" value="1"/>
</dbReference>
<evidence type="ECO:0000256" key="4">
    <source>
        <dbReference type="ARBA" id="ARBA00022692"/>
    </source>
</evidence>
<evidence type="ECO:0000259" key="8">
    <source>
        <dbReference type="PROSITE" id="PS50850"/>
    </source>
</evidence>
<evidence type="ECO:0000256" key="3">
    <source>
        <dbReference type="ARBA" id="ARBA00022475"/>
    </source>
</evidence>
<dbReference type="SUPFAM" id="SSF103473">
    <property type="entry name" value="MFS general substrate transporter"/>
    <property type="match status" value="1"/>
</dbReference>
<keyword evidence="6 7" id="KW-0472">Membrane</keyword>
<feature type="transmembrane region" description="Helical" evidence="7">
    <location>
        <begin position="332"/>
        <end position="350"/>
    </location>
</feature>
<feature type="transmembrane region" description="Helical" evidence="7">
    <location>
        <begin position="44"/>
        <end position="62"/>
    </location>
</feature>
<keyword evidence="4 7" id="KW-0812">Transmembrane</keyword>
<feature type="transmembrane region" description="Helical" evidence="7">
    <location>
        <begin position="226"/>
        <end position="245"/>
    </location>
</feature>
<evidence type="ECO:0000313" key="9">
    <source>
        <dbReference type="EMBL" id="MFC0216426.1"/>
    </source>
</evidence>
<dbReference type="InterPro" id="IPR036259">
    <property type="entry name" value="MFS_trans_sf"/>
</dbReference>
<comment type="caution">
    <text evidence="9">The sequence shown here is derived from an EMBL/GenBank/DDBJ whole genome shotgun (WGS) entry which is preliminary data.</text>
</comment>
<keyword evidence="3" id="KW-1003">Cell membrane</keyword>
<feature type="transmembrane region" description="Helical" evidence="7">
    <location>
        <begin position="266"/>
        <end position="287"/>
    </location>
</feature>
<feature type="domain" description="Major facilitator superfamily (MFS) profile" evidence="8">
    <location>
        <begin position="9"/>
        <end position="494"/>
    </location>
</feature>
<keyword evidence="2" id="KW-0813">Transport</keyword>
<dbReference type="EMBL" id="JBHLWN010000121">
    <property type="protein sequence ID" value="MFC0216426.1"/>
    <property type="molecule type" value="Genomic_DNA"/>
</dbReference>
<dbReference type="InterPro" id="IPR005829">
    <property type="entry name" value="Sugar_transporter_CS"/>
</dbReference>
<feature type="transmembrane region" description="Helical" evidence="7">
    <location>
        <begin position="362"/>
        <end position="382"/>
    </location>
</feature>
<dbReference type="PANTHER" id="PTHR23501">
    <property type="entry name" value="MAJOR FACILITATOR SUPERFAMILY"/>
    <property type="match status" value="1"/>
</dbReference>
<feature type="transmembrane region" description="Helical" evidence="7">
    <location>
        <begin position="135"/>
        <end position="158"/>
    </location>
</feature>
<feature type="transmembrane region" description="Helical" evidence="7">
    <location>
        <begin position="468"/>
        <end position="489"/>
    </location>
</feature>
<reference evidence="9 10" key="1">
    <citation type="submission" date="2024-09" db="EMBL/GenBank/DDBJ databases">
        <authorList>
            <person name="Sun Q."/>
            <person name="Mori K."/>
        </authorList>
    </citation>
    <scope>NUCLEOTIDE SEQUENCE [LARGE SCALE GENOMIC DNA]</scope>
    <source>
        <strain evidence="9 10">CCM 7759</strain>
    </source>
</reference>
<feature type="transmembrane region" description="Helical" evidence="7">
    <location>
        <begin position="195"/>
        <end position="214"/>
    </location>
</feature>
<name>A0ABV6DUW0_9BACL</name>